<feature type="domain" description="HTH araC/xylS-type" evidence="4">
    <location>
        <begin position="185"/>
        <end position="284"/>
    </location>
</feature>
<dbReference type="SMART" id="SM00342">
    <property type="entry name" value="HTH_ARAC"/>
    <property type="match status" value="1"/>
</dbReference>
<dbReference type="InterPro" id="IPR003313">
    <property type="entry name" value="AraC-bd"/>
</dbReference>
<dbReference type="InterPro" id="IPR018062">
    <property type="entry name" value="HTH_AraC-typ_CS"/>
</dbReference>
<dbReference type="GO" id="GO:0043565">
    <property type="term" value="F:sequence-specific DNA binding"/>
    <property type="evidence" value="ECO:0007669"/>
    <property type="project" value="InterPro"/>
</dbReference>
<comment type="caution">
    <text evidence="5">The sequence shown here is derived from an EMBL/GenBank/DDBJ whole genome shotgun (WGS) entry which is preliminary data.</text>
</comment>
<evidence type="ECO:0000256" key="2">
    <source>
        <dbReference type="ARBA" id="ARBA00023125"/>
    </source>
</evidence>
<dbReference type="EMBL" id="PVEO01000001">
    <property type="protein sequence ID" value="PQV51492.1"/>
    <property type="molecule type" value="Genomic_DNA"/>
</dbReference>
<evidence type="ECO:0000256" key="3">
    <source>
        <dbReference type="ARBA" id="ARBA00023163"/>
    </source>
</evidence>
<accession>A0A362XGQ6</accession>
<gene>
    <name evidence="5" type="ORF">CLV33_101416</name>
</gene>
<dbReference type="InterPro" id="IPR009057">
    <property type="entry name" value="Homeodomain-like_sf"/>
</dbReference>
<dbReference type="AlphaFoldDB" id="A0A362XGQ6"/>
<dbReference type="Gene3D" id="1.10.10.60">
    <property type="entry name" value="Homeodomain-like"/>
    <property type="match status" value="2"/>
</dbReference>
<dbReference type="PROSITE" id="PS01124">
    <property type="entry name" value="HTH_ARAC_FAMILY_2"/>
    <property type="match status" value="1"/>
</dbReference>
<organism evidence="5 6">
    <name type="scientific">Jejuia pallidilutea</name>
    <dbReference type="NCBI Taxonomy" id="504487"/>
    <lineage>
        <taxon>Bacteria</taxon>
        <taxon>Pseudomonadati</taxon>
        <taxon>Bacteroidota</taxon>
        <taxon>Flavobacteriia</taxon>
        <taxon>Flavobacteriales</taxon>
        <taxon>Flavobacteriaceae</taxon>
        <taxon>Jejuia</taxon>
    </lineage>
</organism>
<keyword evidence="1" id="KW-0805">Transcription regulation</keyword>
<evidence type="ECO:0000259" key="4">
    <source>
        <dbReference type="PROSITE" id="PS01124"/>
    </source>
</evidence>
<dbReference type="PANTHER" id="PTHR43280">
    <property type="entry name" value="ARAC-FAMILY TRANSCRIPTIONAL REGULATOR"/>
    <property type="match status" value="1"/>
</dbReference>
<name>A0A362XGQ6_9FLAO</name>
<proteinExistence type="predicted"/>
<dbReference type="PANTHER" id="PTHR43280:SF27">
    <property type="entry name" value="TRANSCRIPTIONAL REGULATOR MTLR"/>
    <property type="match status" value="1"/>
</dbReference>
<dbReference type="Pfam" id="PF02311">
    <property type="entry name" value="AraC_binding"/>
    <property type="match status" value="1"/>
</dbReference>
<dbReference type="InterPro" id="IPR014710">
    <property type="entry name" value="RmlC-like_jellyroll"/>
</dbReference>
<keyword evidence="3" id="KW-0804">Transcription</keyword>
<dbReference type="InterPro" id="IPR037923">
    <property type="entry name" value="HTH-like"/>
</dbReference>
<dbReference type="InterPro" id="IPR018060">
    <property type="entry name" value="HTH_AraC"/>
</dbReference>
<dbReference type="PRINTS" id="PR00032">
    <property type="entry name" value="HTHARAC"/>
</dbReference>
<sequence>MKTLVEKWTPSNEQSFIVKEYSITREYGEESEVLMRRHDEYEITVIIGGSGKRIVGNVIENFSEGDIFMLGPLVPHSVQVDEGQKVEGLTVHFLDSAFGKGFFDLPENRQILQLLKDSHFGVTYKGVAYRSIVEKLKKMIALNSFDRMIELFQLLSSISKLKNRQLISSQGFTKITKNKDYVLVNKTFDYIMTRFEKEPIPLEDISKHVNMSPSTFCRFFKKHFQMTYTHFMNEVRIGHACKLLQDTNKNIAQIAYSSGYNHLTHFNKQFKRIMGYSPKEYRREIN</sequence>
<dbReference type="Proteomes" id="UP000251545">
    <property type="component" value="Unassembled WGS sequence"/>
</dbReference>
<dbReference type="InterPro" id="IPR020449">
    <property type="entry name" value="Tscrpt_reg_AraC-type_HTH"/>
</dbReference>
<dbReference type="PROSITE" id="PS00041">
    <property type="entry name" value="HTH_ARAC_FAMILY_1"/>
    <property type="match status" value="1"/>
</dbReference>
<dbReference type="Pfam" id="PF12833">
    <property type="entry name" value="HTH_18"/>
    <property type="match status" value="1"/>
</dbReference>
<dbReference type="SUPFAM" id="SSF51215">
    <property type="entry name" value="Regulatory protein AraC"/>
    <property type="match status" value="1"/>
</dbReference>
<dbReference type="RefSeq" id="WP_105472502.1">
    <property type="nucleotide sequence ID" value="NZ_PVEO01000001.1"/>
</dbReference>
<evidence type="ECO:0000256" key="1">
    <source>
        <dbReference type="ARBA" id="ARBA00023015"/>
    </source>
</evidence>
<evidence type="ECO:0000313" key="6">
    <source>
        <dbReference type="Proteomes" id="UP000251545"/>
    </source>
</evidence>
<reference evidence="5 6" key="1">
    <citation type="submission" date="2018-02" db="EMBL/GenBank/DDBJ databases">
        <title>Genomic Encyclopedia of Archaeal and Bacterial Type Strains, Phase II (KMG-II): from individual species to whole genera.</title>
        <authorList>
            <person name="Goeker M."/>
        </authorList>
    </citation>
    <scope>NUCLEOTIDE SEQUENCE [LARGE SCALE GENOMIC DNA]</scope>
    <source>
        <strain evidence="5 6">DSM 21165</strain>
    </source>
</reference>
<dbReference type="SUPFAM" id="SSF46689">
    <property type="entry name" value="Homeodomain-like"/>
    <property type="match status" value="2"/>
</dbReference>
<keyword evidence="2 5" id="KW-0238">DNA-binding</keyword>
<dbReference type="Gene3D" id="2.60.120.10">
    <property type="entry name" value="Jelly Rolls"/>
    <property type="match status" value="1"/>
</dbReference>
<protein>
    <submittedName>
        <fullName evidence="5">AraC-like DNA-binding protein</fullName>
    </submittedName>
</protein>
<dbReference type="GO" id="GO:0003700">
    <property type="term" value="F:DNA-binding transcription factor activity"/>
    <property type="evidence" value="ECO:0007669"/>
    <property type="project" value="InterPro"/>
</dbReference>
<evidence type="ECO:0000313" key="5">
    <source>
        <dbReference type="EMBL" id="PQV51492.1"/>
    </source>
</evidence>